<dbReference type="GeneID" id="19302625"/>
<evidence type="ECO:0000313" key="3">
    <source>
        <dbReference type="Proteomes" id="UP000030669"/>
    </source>
</evidence>
<organism evidence="2 3">
    <name type="scientific">Gloeophyllum trabeum (strain ATCC 11539 / FP-39264 / Madison 617)</name>
    <name type="common">Brown rot fungus</name>
    <dbReference type="NCBI Taxonomy" id="670483"/>
    <lineage>
        <taxon>Eukaryota</taxon>
        <taxon>Fungi</taxon>
        <taxon>Dikarya</taxon>
        <taxon>Basidiomycota</taxon>
        <taxon>Agaricomycotina</taxon>
        <taxon>Agaricomycetes</taxon>
        <taxon>Gloeophyllales</taxon>
        <taxon>Gloeophyllaceae</taxon>
        <taxon>Gloeophyllum</taxon>
    </lineage>
</organism>
<dbReference type="HOGENOM" id="CLU_595889_0_0_1"/>
<evidence type="ECO:0000313" key="2">
    <source>
        <dbReference type="EMBL" id="EPQ51622.1"/>
    </source>
</evidence>
<dbReference type="RefSeq" id="XP_007870064.1">
    <property type="nucleotide sequence ID" value="XM_007871873.1"/>
</dbReference>
<proteinExistence type="predicted"/>
<keyword evidence="3" id="KW-1185">Reference proteome</keyword>
<protein>
    <submittedName>
        <fullName evidence="2">Uncharacterized protein</fullName>
    </submittedName>
</protein>
<dbReference type="Proteomes" id="UP000030669">
    <property type="component" value="Unassembled WGS sequence"/>
</dbReference>
<dbReference type="EMBL" id="KB469310">
    <property type="protein sequence ID" value="EPQ51622.1"/>
    <property type="molecule type" value="Genomic_DNA"/>
</dbReference>
<dbReference type="KEGG" id="gtr:GLOTRDRAFT_132993"/>
<feature type="region of interest" description="Disordered" evidence="1">
    <location>
        <begin position="277"/>
        <end position="315"/>
    </location>
</feature>
<accession>S7PWC3</accession>
<evidence type="ECO:0000256" key="1">
    <source>
        <dbReference type="SAM" id="MobiDB-lite"/>
    </source>
</evidence>
<feature type="region of interest" description="Disordered" evidence="1">
    <location>
        <begin position="63"/>
        <end position="89"/>
    </location>
</feature>
<name>S7PWC3_GLOTA</name>
<reference evidence="2 3" key="1">
    <citation type="journal article" date="2012" name="Science">
        <title>The Paleozoic origin of enzymatic lignin decomposition reconstructed from 31 fungal genomes.</title>
        <authorList>
            <person name="Floudas D."/>
            <person name="Binder M."/>
            <person name="Riley R."/>
            <person name="Barry K."/>
            <person name="Blanchette R.A."/>
            <person name="Henrissat B."/>
            <person name="Martinez A.T."/>
            <person name="Otillar R."/>
            <person name="Spatafora J.W."/>
            <person name="Yadav J.S."/>
            <person name="Aerts A."/>
            <person name="Benoit I."/>
            <person name="Boyd A."/>
            <person name="Carlson A."/>
            <person name="Copeland A."/>
            <person name="Coutinho P.M."/>
            <person name="de Vries R.P."/>
            <person name="Ferreira P."/>
            <person name="Findley K."/>
            <person name="Foster B."/>
            <person name="Gaskell J."/>
            <person name="Glotzer D."/>
            <person name="Gorecki P."/>
            <person name="Heitman J."/>
            <person name="Hesse C."/>
            <person name="Hori C."/>
            <person name="Igarashi K."/>
            <person name="Jurgens J.A."/>
            <person name="Kallen N."/>
            <person name="Kersten P."/>
            <person name="Kohler A."/>
            <person name="Kuees U."/>
            <person name="Kumar T.K.A."/>
            <person name="Kuo A."/>
            <person name="LaButti K."/>
            <person name="Larrondo L.F."/>
            <person name="Lindquist E."/>
            <person name="Ling A."/>
            <person name="Lombard V."/>
            <person name="Lucas S."/>
            <person name="Lundell T."/>
            <person name="Martin R."/>
            <person name="McLaughlin D.J."/>
            <person name="Morgenstern I."/>
            <person name="Morin E."/>
            <person name="Murat C."/>
            <person name="Nagy L.G."/>
            <person name="Nolan M."/>
            <person name="Ohm R.A."/>
            <person name="Patyshakuliyeva A."/>
            <person name="Rokas A."/>
            <person name="Ruiz-Duenas F.J."/>
            <person name="Sabat G."/>
            <person name="Salamov A."/>
            <person name="Samejima M."/>
            <person name="Schmutz J."/>
            <person name="Slot J.C."/>
            <person name="St John F."/>
            <person name="Stenlid J."/>
            <person name="Sun H."/>
            <person name="Sun S."/>
            <person name="Syed K."/>
            <person name="Tsang A."/>
            <person name="Wiebenga A."/>
            <person name="Young D."/>
            <person name="Pisabarro A."/>
            <person name="Eastwood D.C."/>
            <person name="Martin F."/>
            <person name="Cullen D."/>
            <person name="Grigoriev I.V."/>
            <person name="Hibbett D.S."/>
        </authorList>
    </citation>
    <scope>NUCLEOTIDE SEQUENCE [LARGE SCALE GENOMIC DNA]</scope>
    <source>
        <strain evidence="2 3">ATCC 11539</strain>
    </source>
</reference>
<sequence length="459" mass="49054">MRGFNKTSKPDLRHCHCSECRGKLVPRQIKNKHEREQAAATSHAALGGRGKGFVASLLSKVRGRGRGGANPQASSTADAVPGESPSSLMSNVTTAEFFSQTRNSGLHYSPPAPGDYMPMDHSRDAFETDFGPVDAGNDVDMDAHANSLEHICAPITKNPMFIAPDPSLAAPTLATTACPDLSRRLPSSPTVSVSFDERTALTRDLQSSPDASVSPKHAAPEAVPDNPASNTLTVNIIGASSAPEGCLPALRRSTCPRQPRIVTEVLSLAEKAAAAANDPPLGLYDDPDDGDALQGDLATTLDSGDDSDESGAPRTAVPPAALALIDIKPLEPMLPAADTYSLSNKRWYVHAVLLVIYLQTVHHVTFRACGIILFTTRAIFLGLGVLSEDDRMPVSYKTVVRDLELEDRFQVHPACPDCQCLFPQDLPADAECPGCNVRLFISKHATIFEKLMGRAPPRP</sequence>
<feature type="region of interest" description="Disordered" evidence="1">
    <location>
        <begin position="204"/>
        <end position="230"/>
    </location>
</feature>
<gene>
    <name evidence="2" type="ORF">GLOTRDRAFT_132993</name>
</gene>
<dbReference type="OrthoDB" id="3265985at2759"/>
<dbReference type="AlphaFoldDB" id="S7PWC3"/>